<evidence type="ECO:0000313" key="4">
    <source>
        <dbReference type="WBParaSite" id="GPUH_0002674301-mRNA-1"/>
    </source>
</evidence>
<feature type="compositionally biased region" description="Basic and acidic residues" evidence="1">
    <location>
        <begin position="1"/>
        <end position="16"/>
    </location>
</feature>
<sequence>MKSRLADAKTDAELHMSKSTAGNKLKQKRLRPAKSRSESKKRELSMKKSESTANLIPSDPNTQTSLTNNPSVESGCARFIQYQCAKSNDVRMRIVITDEN</sequence>
<organism evidence="4">
    <name type="scientific">Gongylonema pulchrum</name>
    <dbReference type="NCBI Taxonomy" id="637853"/>
    <lineage>
        <taxon>Eukaryota</taxon>
        <taxon>Metazoa</taxon>
        <taxon>Ecdysozoa</taxon>
        <taxon>Nematoda</taxon>
        <taxon>Chromadorea</taxon>
        <taxon>Rhabditida</taxon>
        <taxon>Spirurina</taxon>
        <taxon>Spiruromorpha</taxon>
        <taxon>Spiruroidea</taxon>
        <taxon>Gongylonematidae</taxon>
        <taxon>Gongylonema</taxon>
    </lineage>
</organism>
<dbReference type="AlphaFoldDB" id="A0A183F0H2"/>
<name>A0A183F0H2_9BILA</name>
<dbReference type="WBParaSite" id="GPUH_0002674301-mRNA-1">
    <property type="protein sequence ID" value="GPUH_0002674301-mRNA-1"/>
    <property type="gene ID" value="GPUH_0002674301"/>
</dbReference>
<protein>
    <submittedName>
        <fullName evidence="4">Ovule protein</fullName>
    </submittedName>
</protein>
<dbReference type="Proteomes" id="UP000271098">
    <property type="component" value="Unassembled WGS sequence"/>
</dbReference>
<reference evidence="4" key="1">
    <citation type="submission" date="2016-06" db="UniProtKB">
        <authorList>
            <consortium name="WormBaseParasite"/>
        </authorList>
    </citation>
    <scope>IDENTIFICATION</scope>
</reference>
<proteinExistence type="predicted"/>
<gene>
    <name evidence="2" type="ORF">GPUH_LOCUS26713</name>
</gene>
<evidence type="ECO:0000313" key="2">
    <source>
        <dbReference type="EMBL" id="VDN49172.1"/>
    </source>
</evidence>
<feature type="compositionally biased region" description="Basic residues" evidence="1">
    <location>
        <begin position="25"/>
        <end position="34"/>
    </location>
</feature>
<feature type="region of interest" description="Disordered" evidence="1">
    <location>
        <begin position="1"/>
        <end position="70"/>
    </location>
</feature>
<reference evidence="2 3" key="2">
    <citation type="submission" date="2018-11" db="EMBL/GenBank/DDBJ databases">
        <authorList>
            <consortium name="Pathogen Informatics"/>
        </authorList>
    </citation>
    <scope>NUCLEOTIDE SEQUENCE [LARGE SCALE GENOMIC DNA]</scope>
</reference>
<feature type="compositionally biased region" description="Basic and acidic residues" evidence="1">
    <location>
        <begin position="35"/>
        <end position="50"/>
    </location>
</feature>
<accession>A0A183F0H2</accession>
<feature type="compositionally biased region" description="Polar residues" evidence="1">
    <location>
        <begin position="52"/>
        <end position="70"/>
    </location>
</feature>
<dbReference type="EMBL" id="UYRT01113333">
    <property type="protein sequence ID" value="VDN49172.1"/>
    <property type="molecule type" value="Genomic_DNA"/>
</dbReference>
<keyword evidence="3" id="KW-1185">Reference proteome</keyword>
<evidence type="ECO:0000256" key="1">
    <source>
        <dbReference type="SAM" id="MobiDB-lite"/>
    </source>
</evidence>
<evidence type="ECO:0000313" key="3">
    <source>
        <dbReference type="Proteomes" id="UP000271098"/>
    </source>
</evidence>